<reference evidence="1 2" key="1">
    <citation type="journal article" date="2018" name="Nat. Ecol. Evol.">
        <title>Pezizomycetes genomes reveal the molecular basis of ectomycorrhizal truffle lifestyle.</title>
        <authorList>
            <person name="Murat C."/>
            <person name="Payen T."/>
            <person name="Noel B."/>
            <person name="Kuo A."/>
            <person name="Morin E."/>
            <person name="Chen J."/>
            <person name="Kohler A."/>
            <person name="Krizsan K."/>
            <person name="Balestrini R."/>
            <person name="Da Silva C."/>
            <person name="Montanini B."/>
            <person name="Hainaut M."/>
            <person name="Levati E."/>
            <person name="Barry K.W."/>
            <person name="Belfiori B."/>
            <person name="Cichocki N."/>
            <person name="Clum A."/>
            <person name="Dockter R.B."/>
            <person name="Fauchery L."/>
            <person name="Guy J."/>
            <person name="Iotti M."/>
            <person name="Le Tacon F."/>
            <person name="Lindquist E.A."/>
            <person name="Lipzen A."/>
            <person name="Malagnac F."/>
            <person name="Mello A."/>
            <person name="Molinier V."/>
            <person name="Miyauchi S."/>
            <person name="Poulain J."/>
            <person name="Riccioni C."/>
            <person name="Rubini A."/>
            <person name="Sitrit Y."/>
            <person name="Splivallo R."/>
            <person name="Traeger S."/>
            <person name="Wang M."/>
            <person name="Zifcakova L."/>
            <person name="Wipf D."/>
            <person name="Zambonelli A."/>
            <person name="Paolocci F."/>
            <person name="Nowrousian M."/>
            <person name="Ottonello S."/>
            <person name="Baldrian P."/>
            <person name="Spatafora J.W."/>
            <person name="Henrissat B."/>
            <person name="Nagy L.G."/>
            <person name="Aury J.M."/>
            <person name="Wincker P."/>
            <person name="Grigoriev I.V."/>
            <person name="Bonfante P."/>
            <person name="Martin F.M."/>
        </authorList>
    </citation>
    <scope>NUCLEOTIDE SEQUENCE [LARGE SCALE GENOMIC DNA]</scope>
    <source>
        <strain evidence="1 2">RN42</strain>
    </source>
</reference>
<gene>
    <name evidence="1" type="ORF">BJ508DRAFT_375870</name>
</gene>
<protein>
    <submittedName>
        <fullName evidence="1">Uncharacterized protein</fullName>
    </submittedName>
</protein>
<dbReference type="AlphaFoldDB" id="A0A3N4ID62"/>
<keyword evidence="2" id="KW-1185">Reference proteome</keyword>
<organism evidence="1 2">
    <name type="scientific">Ascobolus immersus RN42</name>
    <dbReference type="NCBI Taxonomy" id="1160509"/>
    <lineage>
        <taxon>Eukaryota</taxon>
        <taxon>Fungi</taxon>
        <taxon>Dikarya</taxon>
        <taxon>Ascomycota</taxon>
        <taxon>Pezizomycotina</taxon>
        <taxon>Pezizomycetes</taxon>
        <taxon>Pezizales</taxon>
        <taxon>Ascobolaceae</taxon>
        <taxon>Ascobolus</taxon>
    </lineage>
</organism>
<proteinExistence type="predicted"/>
<dbReference type="Proteomes" id="UP000275078">
    <property type="component" value="Unassembled WGS sequence"/>
</dbReference>
<evidence type="ECO:0000313" key="1">
    <source>
        <dbReference type="EMBL" id="RPA82161.1"/>
    </source>
</evidence>
<evidence type="ECO:0000313" key="2">
    <source>
        <dbReference type="Proteomes" id="UP000275078"/>
    </source>
</evidence>
<sequence>MDSTSIHSDEHYFLGRRLYGSKINKKRLRRFQEELCDLDTTIHSKDYSGQLVVLGSIMFVLECFERSASFHDVLRNKIEIKSLYDVERLLFSRRLLIEEQEKILEKLPFILRDADIHDALHHEAVAVADIQVLHDNLLLFWKRKAAQLPNDKVEKLKGLLRITSAYLKKERRKSLTEEMIDAAWAATMKQTFYRLWCMVLIRKSETIDPPGLISAEDREQVHCTQKQVWTRNQQPPSQDLGFRPFVMAVCTRIDTLVLHELHRQSHYKKVWPLQTLFDVTRAKPYIAGFQPSFLSTLATHHFTARLWLQSSEKNDSQYLPMWVEVAYYMRGEESYKNKLIKLCVVLAFYKGNIVIGNYSHSYTIHPHFSPEILLSIELRRTDVLQLLSNGISQLLQSLRTSVECGAPISSIAEKQSCAAYSFGQTGISITGCNIRVVVKLTTMGSADFRQHCARSLAKRRRS</sequence>
<name>A0A3N4ID62_ASCIM</name>
<accession>A0A3N4ID62</accession>
<dbReference type="EMBL" id="ML119673">
    <property type="protein sequence ID" value="RPA82161.1"/>
    <property type="molecule type" value="Genomic_DNA"/>
</dbReference>